<keyword evidence="5" id="KW-0597">Phosphoprotein</keyword>
<dbReference type="InterPro" id="IPR019821">
    <property type="entry name" value="Kinesin_motor_CS"/>
</dbReference>
<feature type="compositionally biased region" description="Low complexity" evidence="17">
    <location>
        <begin position="314"/>
        <end position="325"/>
    </location>
</feature>
<dbReference type="Pfam" id="PF16183">
    <property type="entry name" value="Kinesin_assoc"/>
    <property type="match status" value="1"/>
</dbReference>
<dbReference type="InterPro" id="IPR027417">
    <property type="entry name" value="P-loop_NTPase"/>
</dbReference>
<evidence type="ECO:0000256" key="15">
    <source>
        <dbReference type="PROSITE-ProRule" id="PRU00283"/>
    </source>
</evidence>
<feature type="non-terminal residue" evidence="19">
    <location>
        <position position="1611"/>
    </location>
</feature>
<dbReference type="SMART" id="SM00129">
    <property type="entry name" value="KISc"/>
    <property type="match status" value="1"/>
</dbReference>
<evidence type="ECO:0000256" key="14">
    <source>
        <dbReference type="ARBA" id="ARBA00073220"/>
    </source>
</evidence>
<feature type="region of interest" description="Disordered" evidence="17">
    <location>
        <begin position="262"/>
        <end position="335"/>
    </location>
</feature>
<dbReference type="GO" id="GO:0003777">
    <property type="term" value="F:microtubule motor activity"/>
    <property type="evidence" value="ECO:0007669"/>
    <property type="project" value="InterPro"/>
</dbReference>
<evidence type="ECO:0000256" key="13">
    <source>
        <dbReference type="ARBA" id="ARBA00064520"/>
    </source>
</evidence>
<keyword evidence="9 16" id="KW-0175">Coiled coil</keyword>
<dbReference type="GO" id="GO:0005819">
    <property type="term" value="C:spindle"/>
    <property type="evidence" value="ECO:0007669"/>
    <property type="project" value="UniProtKB-SubCell"/>
</dbReference>
<dbReference type="GO" id="GO:0005524">
    <property type="term" value="F:ATP binding"/>
    <property type="evidence" value="ECO:0007669"/>
    <property type="project" value="UniProtKB-UniRule"/>
</dbReference>
<sequence length="1611" mass="180962">MPIYTVPARSPAGARCTATFQKASSHHTLASSKASGQHLRSQVLEEKDCLPSGPQNKTEDVNRTYVISACEKVSDVSTSFKLEGRLTLQRRTGASKKSMSASDTTQSAEELQTEKRLTLQRRVRTGSTERGKINQNVVPRKGNYDFDAQGNDKITLPQNIKGTDGVKPNLKLTESQSGTKLQHYLNSKDSFGLVGGVCENAINTCLKDKTSTADTKFQNEVPKSERFVTSKCTNRLPGEQLNEKGNINKLAEKQRVQHLIKHSSLERPRTPGKVLTERFTLTPKKSTSQDHPSLKLASNEQTPHLPVLAKKLPSISSSLPGSTSSETKVSTEALAESSSTGEDAFKVKNSKVIVAVRVRPFTNREKTENSFPVISMSGSETIVQNPSTNQVYSFSYDFSFWSFDKGHPNFASQAVIYKTLALPLLERAFEGYNACLFAYGQTGSGKSYTMMGFDEDRGIIPRLCEDLFNQIAQMDKEQVLYHLEMSFFEVYNEKIHDLLVFKAENGQKKQQLRVREHPVLGPYVEGLTVNVVRSYSDIQSWLELGNKQRATAATVMNDKSSRSHSVFTLVMTQTKVELVNEEQCDRRLTSHINLIDLAGSECCTKAQTTGERLKEGVSINKSLLTLGRVISALSKQSQNGRKTFIPYRESVLTWLLKESLGGNSQTTMIATVSPAASSTEETLSTLRYAKQACSIINIAKVNEDVNLKLIRELKAEIEKLRAAQKSALNTDREKYRRYLQEITSLRVELHQQERNMAEMQRAWKEKLEQAEKRKLEDIKELQKAGIAFKMDNHLPNLVNLNEDPQLSEVLLYMIKEGETTVGRCKPNSKHDIQLSGVLIADDHCVIKNTVGKVSIIPLREAKTYVNGKCILDATVLHHGDRVILGGDHYFRFNHPAEVQKVKTPSCGTSCLNDGPKDFEFAKNELLIAQRTQLESEIEEARLKAKEEMMQSVQIAKEMVQLELTSQKEAYESKIKSLEAEVREESRKKQIQELNNQKATTKIQELEQAKKSLELELHFNKKRLEMETLATKQALEDHTIRHAKIVEALEAEKQKIAEEIHTLQKNHASGNKPVMTPLNWKSLKLSMMIKEANAISNALGKNTVFCRHDKTDDKTGTVSSVQVQVRNIKLGITTFWSLEKFECKLAAMKELYESNDRNKAVVDVFYDPADEWEPDLSDSSISLLSRRRSRSFMKNKRISGCLSEIKLQSIQNKETSYLSGSLNKSSICSSTPELFLPGICKESISSALDLLEQNHEGGKSIADSLLTNLFIIFSGASAISKAYEQQDEECQENFFSLDRAAQSYSIRIVSAFDQIVVISKLWLNNVQKCPGSRKVDEEMKQEIKNLGGYLQLLLQGCSSDISSMVTEAWSKVNQTVKQTMKYIGHLAVVTTADISFPEETNIPASCLQEFVLAIYDGVGSGLECLVDAVQEKARTVQKELVKRCPQNEIQNRIKDNVMAMARFLENNMSYCRKKETESQLPEEDSLYREIKQSTKIAVKYLELEQCLTEICQIVSSMLKGLYRNTSPLRSFAENISVLAGYFNNYFSLFALSSANNPIQKIHMPFMNLDELDSLVDSLIMNFELEQGQPSLQSQIICNETTETQGEQVETGQ</sequence>
<evidence type="ECO:0000256" key="9">
    <source>
        <dbReference type="ARBA" id="ARBA00023054"/>
    </source>
</evidence>
<dbReference type="SUPFAM" id="SSF49879">
    <property type="entry name" value="SMAD/FHA domain"/>
    <property type="match status" value="1"/>
</dbReference>
<evidence type="ECO:0000256" key="2">
    <source>
        <dbReference type="ARBA" id="ARBA00004186"/>
    </source>
</evidence>
<feature type="binding site" evidence="15">
    <location>
        <begin position="440"/>
        <end position="447"/>
    </location>
    <ligand>
        <name>ATP</name>
        <dbReference type="ChEBI" id="CHEBI:30616"/>
    </ligand>
</feature>
<accession>A0A7K4TTK9</accession>
<proteinExistence type="inferred from homology"/>
<feature type="non-terminal residue" evidence="19">
    <location>
        <position position="1"/>
    </location>
</feature>
<dbReference type="InterPro" id="IPR000253">
    <property type="entry name" value="FHA_dom"/>
</dbReference>
<evidence type="ECO:0000256" key="7">
    <source>
        <dbReference type="ARBA" id="ARBA00022741"/>
    </source>
</evidence>
<name>A0A7K4TTK9_9SYLV</name>
<dbReference type="PRINTS" id="PR00380">
    <property type="entry name" value="KINESINHEAVY"/>
</dbReference>
<evidence type="ECO:0000256" key="1">
    <source>
        <dbReference type="ARBA" id="ARBA00004123"/>
    </source>
</evidence>
<feature type="region of interest" description="Disordered" evidence="17">
    <location>
        <begin position="91"/>
        <end position="113"/>
    </location>
</feature>
<evidence type="ECO:0000256" key="4">
    <source>
        <dbReference type="ARBA" id="ARBA00022490"/>
    </source>
</evidence>
<evidence type="ECO:0000256" key="16">
    <source>
        <dbReference type="SAM" id="Coils"/>
    </source>
</evidence>
<feature type="compositionally biased region" description="Polar residues" evidence="17">
    <location>
        <begin position="27"/>
        <end position="40"/>
    </location>
</feature>
<dbReference type="FunFam" id="3.40.850.10:FF:000042">
    <property type="entry name" value="Kinesin family member 14"/>
    <property type="match status" value="1"/>
</dbReference>
<dbReference type="Pfam" id="PF00498">
    <property type="entry name" value="FHA"/>
    <property type="match status" value="1"/>
</dbReference>
<dbReference type="SMART" id="SM00240">
    <property type="entry name" value="FHA"/>
    <property type="match status" value="1"/>
</dbReference>
<dbReference type="InterPro" id="IPR056523">
    <property type="entry name" value="4HB_KIF14"/>
</dbReference>
<comment type="subunit">
    <text evidence="13">Directly interacts with PRC1 within a complex also containing KIF4A, KIF20A and KIF23; targets to the central spindle. Directly interacts with CIT depending on the activation state of the kinase (stronger interaction with the kinase-dead form); targets to the midbody. Interacts with ARRB2; the interaction is detected in the nucleus upon OR1D2 stimulation. Interacts with AKT1; the interaction is detected in the plasma membrane upon INS stimulation and promotes AKT1 phosphorylation. Interacts with SVIL; at midbody during cytokinesis. Interacts with RADIL (via PDZ domain); recruits RADIL to the microtubule network restricting RADIL from interaction with activated RAP1A.</text>
</comment>
<protein>
    <recommendedName>
        <fullName evidence="14">Kinesin-like protein KIF14</fullName>
    </recommendedName>
</protein>
<dbReference type="PROSITE" id="PS50067">
    <property type="entry name" value="KINESIN_MOTOR_2"/>
    <property type="match status" value="1"/>
</dbReference>
<evidence type="ECO:0000259" key="18">
    <source>
        <dbReference type="PROSITE" id="PS50067"/>
    </source>
</evidence>
<evidence type="ECO:0000256" key="5">
    <source>
        <dbReference type="ARBA" id="ARBA00022553"/>
    </source>
</evidence>
<evidence type="ECO:0000256" key="12">
    <source>
        <dbReference type="ARBA" id="ARBA00023242"/>
    </source>
</evidence>
<dbReference type="InterPro" id="IPR032405">
    <property type="entry name" value="Kinesin_assoc"/>
</dbReference>
<dbReference type="Gene3D" id="2.60.200.20">
    <property type="match status" value="1"/>
</dbReference>
<gene>
    <name evidence="19" type="primary">Kif14</name>
    <name evidence="19" type="ORF">SINWEB_R08219</name>
</gene>
<dbReference type="GO" id="GO:0007018">
    <property type="term" value="P:microtubule-based movement"/>
    <property type="evidence" value="ECO:0007669"/>
    <property type="project" value="InterPro"/>
</dbReference>
<comment type="subcellular location">
    <subcellularLocation>
        <location evidence="2">Cytoplasm</location>
        <location evidence="2">Cytoskeleton</location>
        <location evidence="2">Spindle</location>
    </subcellularLocation>
    <subcellularLocation>
        <location evidence="3">Midbody</location>
    </subcellularLocation>
    <subcellularLocation>
        <location evidence="1">Nucleus</location>
    </subcellularLocation>
</comment>
<dbReference type="PANTHER" id="PTHR47117:SF7">
    <property type="entry name" value="KINESIN-LIKE PROTEIN KIF14"/>
    <property type="match status" value="1"/>
</dbReference>
<keyword evidence="7 15" id="KW-0547">Nucleotide-binding</keyword>
<dbReference type="GO" id="GO:0043066">
    <property type="term" value="P:negative regulation of apoptotic process"/>
    <property type="evidence" value="ECO:0007669"/>
    <property type="project" value="UniProtKB-ARBA"/>
</dbReference>
<dbReference type="EMBL" id="VXBN01003422">
    <property type="protein sequence ID" value="NWR01424.1"/>
    <property type="molecule type" value="Genomic_DNA"/>
</dbReference>
<dbReference type="InterPro" id="IPR008984">
    <property type="entry name" value="SMAD_FHA_dom_sf"/>
</dbReference>
<reference evidence="19 20" key="1">
    <citation type="submission" date="2019-09" db="EMBL/GenBank/DDBJ databases">
        <title>Bird 10,000 Genomes (B10K) Project - Family phase.</title>
        <authorList>
            <person name="Zhang G."/>
        </authorList>
    </citation>
    <scope>NUCLEOTIDE SEQUENCE [LARGE SCALE GENOMIC DNA]</scope>
    <source>
        <strain evidence="19">B10K-DU-002-08</strain>
        <tissue evidence="19">Muscle</tissue>
    </source>
</reference>
<keyword evidence="11" id="KW-0206">Cytoskeleton</keyword>
<dbReference type="PROSITE" id="PS00411">
    <property type="entry name" value="KINESIN_MOTOR_1"/>
    <property type="match status" value="1"/>
</dbReference>
<feature type="compositionally biased region" description="Polar residues" evidence="17">
    <location>
        <begin position="326"/>
        <end position="335"/>
    </location>
</feature>
<dbReference type="InterPro" id="IPR001752">
    <property type="entry name" value="Kinesin_motor_dom"/>
</dbReference>
<dbReference type="GO" id="GO:0008017">
    <property type="term" value="F:microtubule binding"/>
    <property type="evidence" value="ECO:0007669"/>
    <property type="project" value="InterPro"/>
</dbReference>
<comment type="similarity">
    <text evidence="15">Belongs to the TRAFAC class myosin-kinesin ATPase superfamily. Kinesin family.</text>
</comment>
<dbReference type="Pfam" id="PF23313">
    <property type="entry name" value="4HB_KIF14"/>
    <property type="match status" value="1"/>
</dbReference>
<evidence type="ECO:0000313" key="20">
    <source>
        <dbReference type="Proteomes" id="UP000580691"/>
    </source>
</evidence>
<dbReference type="Gene3D" id="3.40.850.10">
    <property type="entry name" value="Kinesin motor domain"/>
    <property type="match status" value="1"/>
</dbReference>
<dbReference type="Pfam" id="PF00225">
    <property type="entry name" value="Kinesin"/>
    <property type="match status" value="1"/>
</dbReference>
<evidence type="ECO:0000256" key="11">
    <source>
        <dbReference type="ARBA" id="ARBA00023212"/>
    </source>
</evidence>
<evidence type="ECO:0000256" key="8">
    <source>
        <dbReference type="ARBA" id="ARBA00022840"/>
    </source>
</evidence>
<dbReference type="GO" id="GO:0005634">
    <property type="term" value="C:nucleus"/>
    <property type="evidence" value="ECO:0007669"/>
    <property type="project" value="UniProtKB-SubCell"/>
</dbReference>
<keyword evidence="6" id="KW-0493">Microtubule</keyword>
<evidence type="ECO:0000256" key="10">
    <source>
        <dbReference type="ARBA" id="ARBA00023175"/>
    </source>
</evidence>
<feature type="coiled-coil region" evidence="16">
    <location>
        <begin position="923"/>
        <end position="1065"/>
    </location>
</feature>
<evidence type="ECO:0000256" key="6">
    <source>
        <dbReference type="ARBA" id="ARBA00022701"/>
    </source>
</evidence>
<feature type="compositionally biased region" description="Polar residues" evidence="17">
    <location>
        <begin position="91"/>
        <end position="110"/>
    </location>
</feature>
<comment type="caution">
    <text evidence="19">The sequence shown here is derived from an EMBL/GenBank/DDBJ whole genome shotgun (WGS) entry which is preliminary data.</text>
</comment>
<dbReference type="Proteomes" id="UP000580691">
    <property type="component" value="Unassembled WGS sequence"/>
</dbReference>
<dbReference type="GO" id="GO:0030496">
    <property type="term" value="C:midbody"/>
    <property type="evidence" value="ECO:0007669"/>
    <property type="project" value="UniProtKB-SubCell"/>
</dbReference>
<dbReference type="FunFam" id="2.60.200.20:FF:000020">
    <property type="entry name" value="Kinesin family member 14"/>
    <property type="match status" value="1"/>
</dbReference>
<dbReference type="GO" id="GO:0005874">
    <property type="term" value="C:microtubule"/>
    <property type="evidence" value="ECO:0007669"/>
    <property type="project" value="UniProtKB-KW"/>
</dbReference>
<keyword evidence="20" id="KW-1185">Reference proteome</keyword>
<keyword evidence="10 15" id="KW-0505">Motor protein</keyword>
<evidence type="ECO:0000313" key="19">
    <source>
        <dbReference type="EMBL" id="NWR01424.1"/>
    </source>
</evidence>
<keyword evidence="12" id="KW-0539">Nucleus</keyword>
<dbReference type="CDD" id="cd01365">
    <property type="entry name" value="KISc_KIF1A_KIF1B"/>
    <property type="match status" value="1"/>
</dbReference>
<feature type="domain" description="Kinesin motor" evidence="18">
    <location>
        <begin position="351"/>
        <end position="695"/>
    </location>
</feature>
<dbReference type="InterPro" id="IPR036961">
    <property type="entry name" value="Kinesin_motor_dom_sf"/>
</dbReference>
<feature type="coiled-coil region" evidence="16">
    <location>
        <begin position="710"/>
        <end position="784"/>
    </location>
</feature>
<keyword evidence="4" id="KW-0963">Cytoplasm</keyword>
<dbReference type="SUPFAM" id="SSF52540">
    <property type="entry name" value="P-loop containing nucleoside triphosphate hydrolases"/>
    <property type="match status" value="1"/>
</dbReference>
<dbReference type="OrthoDB" id="3176171at2759"/>
<feature type="compositionally biased region" description="Polar residues" evidence="17">
    <location>
        <begin position="283"/>
        <end position="302"/>
    </location>
</feature>
<keyword evidence="8 15" id="KW-0067">ATP-binding</keyword>
<dbReference type="PANTHER" id="PTHR47117">
    <property type="entry name" value="STAR-RELATED LIPID TRANSFER PROTEIN 9"/>
    <property type="match status" value="1"/>
</dbReference>
<organism evidence="19 20">
    <name type="scientific">Sinosuthora webbiana</name>
    <dbReference type="NCBI Taxonomy" id="337173"/>
    <lineage>
        <taxon>Eukaryota</taxon>
        <taxon>Metazoa</taxon>
        <taxon>Chordata</taxon>
        <taxon>Craniata</taxon>
        <taxon>Vertebrata</taxon>
        <taxon>Euteleostomi</taxon>
        <taxon>Archelosauria</taxon>
        <taxon>Archosauria</taxon>
        <taxon>Dinosauria</taxon>
        <taxon>Saurischia</taxon>
        <taxon>Theropoda</taxon>
        <taxon>Coelurosauria</taxon>
        <taxon>Aves</taxon>
        <taxon>Neognathae</taxon>
        <taxon>Neoaves</taxon>
        <taxon>Telluraves</taxon>
        <taxon>Australaves</taxon>
        <taxon>Passeriformes</taxon>
        <taxon>Sylvioidea</taxon>
        <taxon>Sylviidae</taxon>
        <taxon>Sinosuthora</taxon>
    </lineage>
</organism>
<evidence type="ECO:0000256" key="3">
    <source>
        <dbReference type="ARBA" id="ARBA00004214"/>
    </source>
</evidence>
<dbReference type="CDD" id="cd22707">
    <property type="entry name" value="FHA_KIF14"/>
    <property type="match status" value="1"/>
</dbReference>
<feature type="region of interest" description="Disordered" evidence="17">
    <location>
        <begin position="27"/>
        <end position="58"/>
    </location>
</feature>
<evidence type="ECO:0000256" key="17">
    <source>
        <dbReference type="SAM" id="MobiDB-lite"/>
    </source>
</evidence>